<evidence type="ECO:0000313" key="12">
    <source>
        <dbReference type="Proteomes" id="UP000271849"/>
    </source>
</evidence>
<dbReference type="Gene3D" id="3.40.50.300">
    <property type="entry name" value="P-loop containing nucleotide triphosphate hydrolases"/>
    <property type="match status" value="2"/>
</dbReference>
<sequence length="673" mass="78758">MFKKNQLVVHVQYGIGKYIGLNSLKKNNIIADYFVIQYANKAKLYVPVTSLHLISIYNRIKISKISLDTLGNKKWLKECQKIKKNMCDLAVQLIDINSHRSLQKGFSFKKDSLKYKNFCKNCSYKLTDDQKKSIQEIIIDMKSSIPMDRLLCGDVGFGKTEVAMRAVFIALNNNKQVAVLVPTTILAQQHHETFKNRFSKYIYNIDIYSRFTKKKHELSIQKKIKNGLIHILIGTHKILSKHLVWNNLGLLIIDEEHRFGVRHKEKIKELYLNIDILTLTATPIPRTLNMSYLGIRDISIISTPPKKRLKIKTFVHFFCSKVIRKVILSELKRNGQVYYVYNSIKNIEEKKEYLSKLIPEARIKISHGKMNRNDLYKIMYDFCHKKFDILVCTTIIDTGINISNVNTMIIENADKFGLSQLHQLRGRIGRSSRQAYAFFLISHTKKIKEKSKKRLNLIKSFSNLGSGFTLSTYDSEIRGVGELLGKNQSGHINTLGIELYKKFLNIAIKRLLENKDITSMDQLNNNIREVKLKLNVSTVLPENYISDINVRLNFYREIACTKKNKKLKKIKNKMFFLFGQLPRYTKNLFLLAQIKIFSKKIGIKKIQYYSDKVCISFFKDNVLNVSWLYKKIIKHPKVWKVLKYKIYIYKKFLNDTFLLKWIKKFIKSIINHK</sequence>
<dbReference type="GO" id="GO:0006281">
    <property type="term" value="P:DNA repair"/>
    <property type="evidence" value="ECO:0007669"/>
    <property type="project" value="UniProtKB-KW"/>
</dbReference>
<organism evidence="11 12">
    <name type="scientific">Buchnera aphidicola</name>
    <name type="common">Cinara strobi</name>
    <dbReference type="NCBI Taxonomy" id="1921549"/>
    <lineage>
        <taxon>Bacteria</taxon>
        <taxon>Pseudomonadati</taxon>
        <taxon>Pseudomonadota</taxon>
        <taxon>Gammaproteobacteria</taxon>
        <taxon>Enterobacterales</taxon>
        <taxon>Erwiniaceae</taxon>
        <taxon>Buchnera</taxon>
    </lineage>
</organism>
<dbReference type="PROSITE" id="PS51194">
    <property type="entry name" value="HELICASE_CTER"/>
    <property type="match status" value="1"/>
</dbReference>
<dbReference type="InterPro" id="IPR036101">
    <property type="entry name" value="CarD-like/TRCF_RID_sf"/>
</dbReference>
<keyword evidence="4 11" id="KW-0378">Hydrolase</keyword>
<evidence type="ECO:0000256" key="3">
    <source>
        <dbReference type="ARBA" id="ARBA00022763"/>
    </source>
</evidence>
<dbReference type="AlphaFoldDB" id="A0A3B1DW63"/>
<dbReference type="InterPro" id="IPR014001">
    <property type="entry name" value="Helicase_ATP-bd"/>
</dbReference>
<dbReference type="GO" id="GO:0003678">
    <property type="term" value="F:DNA helicase activity"/>
    <property type="evidence" value="ECO:0007669"/>
    <property type="project" value="TreeGrafter"/>
</dbReference>
<dbReference type="InterPro" id="IPR011545">
    <property type="entry name" value="DEAD/DEAH_box_helicase_dom"/>
</dbReference>
<dbReference type="RefSeq" id="WP_158349072.1">
    <property type="nucleotide sequence ID" value="NZ_LR025085.1"/>
</dbReference>
<evidence type="ECO:0000256" key="2">
    <source>
        <dbReference type="ARBA" id="ARBA00022741"/>
    </source>
</evidence>
<dbReference type="EMBL" id="LR025085">
    <property type="protein sequence ID" value="VAX76533.1"/>
    <property type="molecule type" value="Genomic_DNA"/>
</dbReference>
<proteinExistence type="predicted"/>
<dbReference type="InterPro" id="IPR047112">
    <property type="entry name" value="RecG/Mfd"/>
</dbReference>
<keyword evidence="8" id="KW-0234">DNA repair</keyword>
<dbReference type="Pfam" id="PF03461">
    <property type="entry name" value="TRCF"/>
    <property type="match status" value="1"/>
</dbReference>
<name>A0A3B1DW63_9GAMM</name>
<dbReference type="SUPFAM" id="SSF52540">
    <property type="entry name" value="P-loop containing nucleoside triphosphate hydrolases"/>
    <property type="match status" value="2"/>
</dbReference>
<evidence type="ECO:0000259" key="9">
    <source>
        <dbReference type="PROSITE" id="PS51192"/>
    </source>
</evidence>
<dbReference type="SUPFAM" id="SSF141259">
    <property type="entry name" value="CarD-like"/>
    <property type="match status" value="1"/>
</dbReference>
<evidence type="ECO:0000256" key="6">
    <source>
        <dbReference type="ARBA" id="ARBA00022840"/>
    </source>
</evidence>
<dbReference type="Gene3D" id="3.90.1150.50">
    <property type="entry name" value="Transcription-repair-coupling factor, D7 domain"/>
    <property type="match status" value="1"/>
</dbReference>
<evidence type="ECO:0000256" key="4">
    <source>
        <dbReference type="ARBA" id="ARBA00022801"/>
    </source>
</evidence>
<keyword evidence="1" id="KW-0963">Cytoplasm</keyword>
<dbReference type="GO" id="GO:0016787">
    <property type="term" value="F:hydrolase activity"/>
    <property type="evidence" value="ECO:0007669"/>
    <property type="project" value="UniProtKB-KW"/>
</dbReference>
<dbReference type="InterPro" id="IPR027417">
    <property type="entry name" value="P-loop_NTPase"/>
</dbReference>
<dbReference type="GO" id="GO:0005524">
    <property type="term" value="F:ATP binding"/>
    <property type="evidence" value="ECO:0007669"/>
    <property type="project" value="UniProtKB-KW"/>
</dbReference>
<dbReference type="Pfam" id="PF00271">
    <property type="entry name" value="Helicase_C"/>
    <property type="match status" value="1"/>
</dbReference>
<dbReference type="SMART" id="SM01058">
    <property type="entry name" value="CarD_TRCF"/>
    <property type="match status" value="1"/>
</dbReference>
<dbReference type="PROSITE" id="PS51192">
    <property type="entry name" value="HELICASE_ATP_BIND_1"/>
    <property type="match status" value="1"/>
</dbReference>
<dbReference type="PANTHER" id="PTHR47964:SF1">
    <property type="entry name" value="ATP-DEPENDENT DNA HELICASE HOMOLOG RECG, CHLOROPLASTIC"/>
    <property type="match status" value="1"/>
</dbReference>
<evidence type="ECO:0000313" key="11">
    <source>
        <dbReference type="EMBL" id="VAX76533.1"/>
    </source>
</evidence>
<dbReference type="GO" id="GO:0003684">
    <property type="term" value="F:damaged DNA binding"/>
    <property type="evidence" value="ECO:0007669"/>
    <property type="project" value="InterPro"/>
</dbReference>
<evidence type="ECO:0000256" key="8">
    <source>
        <dbReference type="ARBA" id="ARBA00023204"/>
    </source>
</evidence>
<dbReference type="Proteomes" id="UP000271849">
    <property type="component" value="Chromosome"/>
</dbReference>
<dbReference type="CDD" id="cd17991">
    <property type="entry name" value="DEXHc_TRCF"/>
    <property type="match status" value="1"/>
</dbReference>
<reference evidence="12" key="1">
    <citation type="submission" date="2018-09" db="EMBL/GenBank/DDBJ databases">
        <authorList>
            <person name="Manzano-Marin A."/>
            <person name="Manzano-Marin A."/>
        </authorList>
    </citation>
    <scope>NUCLEOTIDE SEQUENCE [LARGE SCALE GENOMIC DNA]</scope>
    <source>
        <strain evidence="12">BuCistrobi</strain>
    </source>
</reference>
<keyword evidence="6" id="KW-0067">ATP-binding</keyword>
<dbReference type="OrthoDB" id="9804325at2"/>
<dbReference type="Pfam" id="PF00270">
    <property type="entry name" value="DEAD"/>
    <property type="match status" value="1"/>
</dbReference>
<dbReference type="InterPro" id="IPR005118">
    <property type="entry name" value="TRCF_C"/>
</dbReference>
<gene>
    <name evidence="11" type="primary">mfd</name>
    <name evidence="11" type="ORF">BUCINSTRO3249_0192</name>
</gene>
<keyword evidence="7" id="KW-0238">DNA-binding</keyword>
<dbReference type="SMART" id="SM00982">
    <property type="entry name" value="TRCF"/>
    <property type="match status" value="1"/>
</dbReference>
<protein>
    <submittedName>
        <fullName evidence="11">Transcription-repair-coupling factor, partial</fullName>
        <ecNumber evidence="11">3.6.4.-</ecNumber>
    </submittedName>
</protein>
<dbReference type="SMART" id="SM00487">
    <property type="entry name" value="DEXDc"/>
    <property type="match status" value="1"/>
</dbReference>
<dbReference type="EC" id="3.6.4.-" evidence="11"/>
<accession>A0A3B1DW63</accession>
<dbReference type="SMART" id="SM00490">
    <property type="entry name" value="HELICc"/>
    <property type="match status" value="1"/>
</dbReference>
<dbReference type="PANTHER" id="PTHR47964">
    <property type="entry name" value="ATP-DEPENDENT DNA HELICASE HOMOLOG RECG, CHLOROPLASTIC"/>
    <property type="match status" value="1"/>
</dbReference>
<dbReference type="InterPro" id="IPR001650">
    <property type="entry name" value="Helicase_C-like"/>
</dbReference>
<evidence type="ECO:0000256" key="1">
    <source>
        <dbReference type="ARBA" id="ARBA00022490"/>
    </source>
</evidence>
<evidence type="ECO:0000259" key="10">
    <source>
        <dbReference type="PROSITE" id="PS51194"/>
    </source>
</evidence>
<dbReference type="InterPro" id="IPR004576">
    <property type="entry name" value="Mfd"/>
</dbReference>
<dbReference type="STRING" id="1921549.GCA_900128825_00191"/>
<dbReference type="InterPro" id="IPR037235">
    <property type="entry name" value="TRCF-like_C_D7"/>
</dbReference>
<evidence type="ECO:0000256" key="7">
    <source>
        <dbReference type="ARBA" id="ARBA00023125"/>
    </source>
</evidence>
<feature type="domain" description="Helicase ATP-binding" evidence="9">
    <location>
        <begin position="140"/>
        <end position="301"/>
    </location>
</feature>
<dbReference type="InterPro" id="IPR003711">
    <property type="entry name" value="CarD-like/TRCF_RID"/>
</dbReference>
<dbReference type="Pfam" id="PF02559">
    <property type="entry name" value="CarD_TRCF_RID"/>
    <property type="match status" value="1"/>
</dbReference>
<keyword evidence="3" id="KW-0227">DNA damage</keyword>
<dbReference type="SUPFAM" id="SSF143517">
    <property type="entry name" value="TRCF domain-like"/>
    <property type="match status" value="1"/>
</dbReference>
<evidence type="ECO:0000256" key="5">
    <source>
        <dbReference type="ARBA" id="ARBA00022806"/>
    </source>
</evidence>
<dbReference type="Gene3D" id="2.40.10.170">
    <property type="match status" value="1"/>
</dbReference>
<keyword evidence="2" id="KW-0547">Nucleotide-binding</keyword>
<keyword evidence="5" id="KW-0347">Helicase</keyword>
<feature type="domain" description="Helicase C-terminal" evidence="10">
    <location>
        <begin position="322"/>
        <end position="481"/>
    </location>
</feature>
<dbReference type="NCBIfam" id="TIGR00580">
    <property type="entry name" value="mfd"/>
    <property type="match status" value="1"/>
</dbReference>